<evidence type="ECO:0000256" key="3">
    <source>
        <dbReference type="ARBA" id="ARBA00023163"/>
    </source>
</evidence>
<dbReference type="PROSITE" id="PS50949">
    <property type="entry name" value="HTH_GNTR"/>
    <property type="match status" value="1"/>
</dbReference>
<keyword evidence="2 5" id="KW-0238">DNA-binding</keyword>
<feature type="domain" description="HTH gntR-type" evidence="4">
    <location>
        <begin position="21"/>
        <end position="88"/>
    </location>
</feature>
<dbReference type="InterPro" id="IPR011711">
    <property type="entry name" value="GntR_C"/>
</dbReference>
<organism evidence="5 6">
    <name type="scientific">Brachymonas denitrificans DSM 15123</name>
    <dbReference type="NCBI Taxonomy" id="1121117"/>
    <lineage>
        <taxon>Bacteria</taxon>
        <taxon>Pseudomonadati</taxon>
        <taxon>Pseudomonadota</taxon>
        <taxon>Betaproteobacteria</taxon>
        <taxon>Burkholderiales</taxon>
        <taxon>Comamonadaceae</taxon>
        <taxon>Brachymonas</taxon>
    </lineage>
</organism>
<dbReference type="InterPro" id="IPR008920">
    <property type="entry name" value="TF_FadR/GntR_C"/>
</dbReference>
<dbReference type="Proteomes" id="UP000199531">
    <property type="component" value="Unassembled WGS sequence"/>
</dbReference>
<dbReference type="Pfam" id="PF00392">
    <property type="entry name" value="GntR"/>
    <property type="match status" value="1"/>
</dbReference>
<dbReference type="InterPro" id="IPR000524">
    <property type="entry name" value="Tscrpt_reg_HTH_GntR"/>
</dbReference>
<dbReference type="PANTHER" id="PTHR43537:SF24">
    <property type="entry name" value="GLUCONATE OPERON TRANSCRIPTIONAL REPRESSOR"/>
    <property type="match status" value="1"/>
</dbReference>
<dbReference type="RefSeq" id="WP_091816469.1">
    <property type="nucleotide sequence ID" value="NZ_FOCW01000003.1"/>
</dbReference>
<dbReference type="GO" id="GO:0003700">
    <property type="term" value="F:DNA-binding transcription factor activity"/>
    <property type="evidence" value="ECO:0007669"/>
    <property type="project" value="InterPro"/>
</dbReference>
<evidence type="ECO:0000256" key="1">
    <source>
        <dbReference type="ARBA" id="ARBA00023015"/>
    </source>
</evidence>
<dbReference type="Gene3D" id="1.20.120.530">
    <property type="entry name" value="GntR ligand-binding domain-like"/>
    <property type="match status" value="1"/>
</dbReference>
<proteinExistence type="predicted"/>
<dbReference type="PRINTS" id="PR00035">
    <property type="entry name" value="HTHGNTR"/>
</dbReference>
<dbReference type="EMBL" id="FOCW01000003">
    <property type="protein sequence ID" value="SEN61298.1"/>
    <property type="molecule type" value="Genomic_DNA"/>
</dbReference>
<sequence length="233" mass="26237">MQSPTRPLQRPGADIRPGSARPLYAEVADLLRQRILQQQLMPGAWIDEMKLAEEMGISRTPMREAIKVLAAEGMVTIKVRRGAYVTEIPEDEVREIYHLLGLLEADAAADVARSASESELQQLTRLHNQLETLGYKLVVLPGDTTLIDQFFATNQAFHQFLLDASRNRWRTQIVNDLRKVMQLGRHHSLFKQGRVQQSMDEHAAILRALLARDPEAAAQAMRTHFAQGLQAIG</sequence>
<dbReference type="PANTHER" id="PTHR43537">
    <property type="entry name" value="TRANSCRIPTIONAL REGULATOR, GNTR FAMILY"/>
    <property type="match status" value="1"/>
</dbReference>
<keyword evidence="3" id="KW-0804">Transcription</keyword>
<evidence type="ECO:0000313" key="5">
    <source>
        <dbReference type="EMBL" id="SEN61298.1"/>
    </source>
</evidence>
<name>A0A1H8I0C6_9BURK</name>
<dbReference type="SUPFAM" id="SSF48008">
    <property type="entry name" value="GntR ligand-binding domain-like"/>
    <property type="match status" value="1"/>
</dbReference>
<dbReference type="GO" id="GO:0003677">
    <property type="term" value="F:DNA binding"/>
    <property type="evidence" value="ECO:0007669"/>
    <property type="project" value="UniProtKB-KW"/>
</dbReference>
<dbReference type="Pfam" id="PF07729">
    <property type="entry name" value="FCD"/>
    <property type="match status" value="1"/>
</dbReference>
<dbReference type="SUPFAM" id="SSF46785">
    <property type="entry name" value="Winged helix' DNA-binding domain"/>
    <property type="match status" value="1"/>
</dbReference>
<dbReference type="CDD" id="cd07377">
    <property type="entry name" value="WHTH_GntR"/>
    <property type="match status" value="1"/>
</dbReference>
<gene>
    <name evidence="5" type="ORF">SAMN02745977_01647</name>
</gene>
<dbReference type="AlphaFoldDB" id="A0A1H8I0C6"/>
<evidence type="ECO:0000259" key="4">
    <source>
        <dbReference type="PROSITE" id="PS50949"/>
    </source>
</evidence>
<keyword evidence="1" id="KW-0805">Transcription regulation</keyword>
<accession>A0A1H8I0C6</accession>
<evidence type="ECO:0000313" key="6">
    <source>
        <dbReference type="Proteomes" id="UP000199531"/>
    </source>
</evidence>
<protein>
    <submittedName>
        <fullName evidence="5">DNA-binding transcriptional regulator, GntR family</fullName>
    </submittedName>
</protein>
<keyword evidence="6" id="KW-1185">Reference proteome</keyword>
<evidence type="ECO:0000256" key="2">
    <source>
        <dbReference type="ARBA" id="ARBA00023125"/>
    </source>
</evidence>
<dbReference type="SMART" id="SM00895">
    <property type="entry name" value="FCD"/>
    <property type="match status" value="1"/>
</dbReference>
<dbReference type="SMART" id="SM00345">
    <property type="entry name" value="HTH_GNTR"/>
    <property type="match status" value="1"/>
</dbReference>
<dbReference type="InterPro" id="IPR036390">
    <property type="entry name" value="WH_DNA-bd_sf"/>
</dbReference>
<dbReference type="OrthoDB" id="9799812at2"/>
<dbReference type="InterPro" id="IPR036388">
    <property type="entry name" value="WH-like_DNA-bd_sf"/>
</dbReference>
<dbReference type="Gene3D" id="1.10.10.10">
    <property type="entry name" value="Winged helix-like DNA-binding domain superfamily/Winged helix DNA-binding domain"/>
    <property type="match status" value="1"/>
</dbReference>
<reference evidence="5 6" key="1">
    <citation type="submission" date="2016-10" db="EMBL/GenBank/DDBJ databases">
        <authorList>
            <person name="de Groot N.N."/>
        </authorList>
    </citation>
    <scope>NUCLEOTIDE SEQUENCE [LARGE SCALE GENOMIC DNA]</scope>
    <source>
        <strain evidence="5 6">DSM 15123</strain>
    </source>
</reference>
<dbReference type="STRING" id="1121117.SAMN02745977_01647"/>